<dbReference type="Gene3D" id="2.60.120.1440">
    <property type="match status" value="1"/>
</dbReference>
<protein>
    <submittedName>
        <fullName evidence="4">Fec operon regulator FecR</fullName>
    </submittedName>
</protein>
<evidence type="ECO:0000256" key="1">
    <source>
        <dbReference type="SAM" id="Phobius"/>
    </source>
</evidence>
<dbReference type="RefSeq" id="WP_088365855.1">
    <property type="nucleotide sequence ID" value="NZ_NBBI01000001.1"/>
</dbReference>
<dbReference type="GO" id="GO:0016989">
    <property type="term" value="F:sigma factor antagonist activity"/>
    <property type="evidence" value="ECO:0007669"/>
    <property type="project" value="TreeGrafter"/>
</dbReference>
<organism evidence="4 5">
    <name type="scientific">Sphingomonas dokdonensis</name>
    <dbReference type="NCBI Taxonomy" id="344880"/>
    <lineage>
        <taxon>Bacteria</taxon>
        <taxon>Pseudomonadati</taxon>
        <taxon>Pseudomonadota</taxon>
        <taxon>Alphaproteobacteria</taxon>
        <taxon>Sphingomonadales</taxon>
        <taxon>Sphingomonadaceae</taxon>
        <taxon>Sphingomonas</taxon>
    </lineage>
</organism>
<evidence type="ECO:0000259" key="3">
    <source>
        <dbReference type="Pfam" id="PF16220"/>
    </source>
</evidence>
<dbReference type="Pfam" id="PF16220">
    <property type="entry name" value="DUF4880"/>
    <property type="match status" value="1"/>
</dbReference>
<gene>
    <name evidence="4" type="ORF">SPDO_05150</name>
</gene>
<keyword evidence="1" id="KW-1133">Transmembrane helix</keyword>
<sequence length="322" mass="32931">MTDKPKGKAADAAAAWYARSHAPMMSAEERAALDAWIKDDAAADQAWAQVGKLDALLGEVANDPSISALRETAIKPARPPAARRWVIGGALAAALVAAVGLPLASTLITEAPSDAPAPRQSYAATNQAKSIPLADGSTMLLDARSAATVSIGPVRAVALDRGRALFTVAKDKAHPFVVTANGNSVTALGTQFSVEQAGDKTIVALLEGSVHVATHTGTRTLQPGQSLRADAATLSVAADAAKVAGWRDGRLDFSAVPLGNVVTALNRYGTTRIVIADPVLARQAYSGSFTTDGGGNALVAALVATGAARVKSRKNGTITLSR</sequence>
<feature type="domain" description="FecR protein" evidence="2">
    <location>
        <begin position="124"/>
        <end position="210"/>
    </location>
</feature>
<keyword evidence="1" id="KW-0472">Membrane</keyword>
<dbReference type="Proteomes" id="UP000197290">
    <property type="component" value="Unassembled WGS sequence"/>
</dbReference>
<dbReference type="OrthoDB" id="7492241at2"/>
<dbReference type="EMBL" id="NBBI01000001">
    <property type="protein sequence ID" value="OWK33634.1"/>
    <property type="molecule type" value="Genomic_DNA"/>
</dbReference>
<dbReference type="InterPro" id="IPR006860">
    <property type="entry name" value="FecR"/>
</dbReference>
<dbReference type="InterPro" id="IPR012373">
    <property type="entry name" value="Ferrdict_sens_TM"/>
</dbReference>
<reference evidence="4 5" key="1">
    <citation type="submission" date="2017-03" db="EMBL/GenBank/DDBJ databases">
        <title>Genome sequence of Sphingomonas dokdonensis DSM 21029.</title>
        <authorList>
            <person name="Poehlein A."/>
            <person name="Wuebbeler J.H."/>
            <person name="Steinbuechel A."/>
            <person name="Daniel R."/>
        </authorList>
    </citation>
    <scope>NUCLEOTIDE SEQUENCE [LARGE SCALE GENOMIC DNA]</scope>
    <source>
        <strain evidence="4 5">DSM 21029</strain>
    </source>
</reference>
<proteinExistence type="predicted"/>
<dbReference type="PANTHER" id="PTHR30273:SF2">
    <property type="entry name" value="PROTEIN FECR"/>
    <property type="match status" value="1"/>
</dbReference>
<feature type="transmembrane region" description="Helical" evidence="1">
    <location>
        <begin position="85"/>
        <end position="104"/>
    </location>
</feature>
<dbReference type="PANTHER" id="PTHR30273">
    <property type="entry name" value="PERIPLASMIC SIGNAL SENSOR AND SIGMA FACTOR ACTIVATOR FECR-RELATED"/>
    <property type="match status" value="1"/>
</dbReference>
<dbReference type="InterPro" id="IPR032623">
    <property type="entry name" value="FecR_N"/>
</dbReference>
<name>A0A245ZV59_9SPHN</name>
<dbReference type="Pfam" id="PF04773">
    <property type="entry name" value="FecR"/>
    <property type="match status" value="1"/>
</dbReference>
<evidence type="ECO:0000313" key="4">
    <source>
        <dbReference type="EMBL" id="OWK33634.1"/>
    </source>
</evidence>
<dbReference type="AlphaFoldDB" id="A0A245ZV59"/>
<evidence type="ECO:0000259" key="2">
    <source>
        <dbReference type="Pfam" id="PF04773"/>
    </source>
</evidence>
<feature type="domain" description="FecR N-terminal" evidence="3">
    <location>
        <begin position="11"/>
        <end position="51"/>
    </location>
</feature>
<comment type="caution">
    <text evidence="4">The sequence shown here is derived from an EMBL/GenBank/DDBJ whole genome shotgun (WGS) entry which is preliminary data.</text>
</comment>
<accession>A0A245ZV59</accession>
<dbReference type="PIRSF" id="PIRSF018266">
    <property type="entry name" value="FecR"/>
    <property type="match status" value="1"/>
</dbReference>
<dbReference type="Gene3D" id="3.55.50.30">
    <property type="match status" value="1"/>
</dbReference>
<keyword evidence="1" id="KW-0812">Transmembrane</keyword>
<keyword evidence="5" id="KW-1185">Reference proteome</keyword>
<evidence type="ECO:0000313" key="5">
    <source>
        <dbReference type="Proteomes" id="UP000197290"/>
    </source>
</evidence>